<evidence type="ECO:0000313" key="2">
    <source>
        <dbReference type="Proteomes" id="UP001169066"/>
    </source>
</evidence>
<name>A0ABT7QR75_9BACT</name>
<organism evidence="1 2">
    <name type="scientific">Sulfurovum xiamenensis</name>
    <dbReference type="NCBI Taxonomy" id="3019066"/>
    <lineage>
        <taxon>Bacteria</taxon>
        <taxon>Pseudomonadati</taxon>
        <taxon>Campylobacterota</taxon>
        <taxon>Epsilonproteobacteria</taxon>
        <taxon>Campylobacterales</taxon>
        <taxon>Sulfurovaceae</taxon>
        <taxon>Sulfurovum</taxon>
    </lineage>
</organism>
<gene>
    <name evidence="1" type="ORF">PF327_05125</name>
</gene>
<protein>
    <submittedName>
        <fullName evidence="1">Uncharacterized protein</fullName>
    </submittedName>
</protein>
<reference evidence="1" key="1">
    <citation type="submission" date="2023-01" db="EMBL/GenBank/DDBJ databases">
        <title>Sulfurovum sp. XTW-4 genome assembly.</title>
        <authorList>
            <person name="Wang J."/>
        </authorList>
    </citation>
    <scope>NUCLEOTIDE SEQUENCE</scope>
    <source>
        <strain evidence="1">XTW-4</strain>
    </source>
</reference>
<dbReference type="RefSeq" id="WP_289401575.1">
    <property type="nucleotide sequence ID" value="NZ_JAQIBC010000002.1"/>
</dbReference>
<keyword evidence="2" id="KW-1185">Reference proteome</keyword>
<comment type="caution">
    <text evidence="1">The sequence shown here is derived from an EMBL/GenBank/DDBJ whole genome shotgun (WGS) entry which is preliminary data.</text>
</comment>
<evidence type="ECO:0000313" key="1">
    <source>
        <dbReference type="EMBL" id="MDM5263574.1"/>
    </source>
</evidence>
<sequence>MAKTKKLNITGKSLAQYNEKNTRSHFDSVVPDYAEEHYGYYLIYKGNDETSSNQSRLYFSTKHLKEFKISIGETNGLEKCTVEKSPKQYLIDLYPEYEDFIIDTMIRIVPKNLSITSCREYIWGCGLFLAAMKLHSYDLEKLSDVTNEMQDEAWNSLSKIDHAKNSKAHLQTFFGKLSLHSDKITQQFRKGEKKKSKLGYPTTTIYQLDYYARQDIKRIMKRVSEYQQWENEFTSIGYLFSLENLAKTYYENLENIVKIDRTQVRKLAKVLYNVELKCYIQAKDNETHLRPYRYRYENLEQELKHKKLLELSKSGKNITMNDERMMTFWLLELLESPLAHTFKDKYANLFSFSSLSTTINKRLNVELVDFHTRIGPTFHEIYPLYVLILIREGLNSEVLRSWQVHKTPTGKHHIGDNSGIATVIKGLKNRSKSIIWTPIKRDSIIEKYLMFYIDWLTPIYEKSHKNSLWQYRSERSGKKNISVFNSRKHISLAKQSIRWFFKRYDVFLPDGTKLDTIDHTRLRISNNFNDYLKGLSEFERQIKKDHTSINTQLHYDNMIERKEIQKNKLAKTVNFAEDIFRGRITREDNDKIKVFEGMFADCADPKHPTYPGKPKLHNNEVCSDWFMCLCLCDKSRVIPNIHGPAIYAWREYLLEEKKRLPRESDWEKEYLLQLDGIKSTIKGFTKEEKHYCKINMGRFRGMVRAHYKKKREINLKGSAC</sequence>
<proteinExistence type="predicted"/>
<dbReference type="EMBL" id="JAQIBC010000002">
    <property type="protein sequence ID" value="MDM5263574.1"/>
    <property type="molecule type" value="Genomic_DNA"/>
</dbReference>
<accession>A0ABT7QR75</accession>
<dbReference type="Proteomes" id="UP001169066">
    <property type="component" value="Unassembled WGS sequence"/>
</dbReference>